<protein>
    <recommendedName>
        <fullName evidence="3">Wings apart-like protein C-terminal domain-containing protein</fullName>
    </recommendedName>
</protein>
<organism evidence="4 5">
    <name type="scientific">Lophium mytilinum</name>
    <dbReference type="NCBI Taxonomy" id="390894"/>
    <lineage>
        <taxon>Eukaryota</taxon>
        <taxon>Fungi</taxon>
        <taxon>Dikarya</taxon>
        <taxon>Ascomycota</taxon>
        <taxon>Pezizomycotina</taxon>
        <taxon>Dothideomycetes</taxon>
        <taxon>Pleosporomycetidae</taxon>
        <taxon>Mytilinidiales</taxon>
        <taxon>Mytilinidiaceae</taxon>
        <taxon>Lophium</taxon>
    </lineage>
</organism>
<feature type="compositionally biased region" description="Polar residues" evidence="2">
    <location>
        <begin position="113"/>
        <end position="136"/>
    </location>
</feature>
<dbReference type="OrthoDB" id="78088at2759"/>
<proteinExistence type="inferred from homology"/>
<accession>A0A6A6QDZ2</accession>
<feature type="domain" description="Wings apart-like protein C-terminal" evidence="3">
    <location>
        <begin position="505"/>
        <end position="854"/>
    </location>
</feature>
<dbReference type="InterPro" id="IPR022771">
    <property type="entry name" value="WAPL_C"/>
</dbReference>
<dbReference type="Proteomes" id="UP000799750">
    <property type="component" value="Unassembled WGS sequence"/>
</dbReference>
<evidence type="ECO:0000313" key="5">
    <source>
        <dbReference type="Proteomes" id="UP000799750"/>
    </source>
</evidence>
<feature type="compositionally biased region" description="Low complexity" evidence="2">
    <location>
        <begin position="145"/>
        <end position="155"/>
    </location>
</feature>
<dbReference type="Gene3D" id="1.25.10.10">
    <property type="entry name" value="Leucine-rich Repeat Variant"/>
    <property type="match status" value="1"/>
</dbReference>
<comment type="similarity">
    <text evidence="1">Belongs to the WAPL family.</text>
</comment>
<feature type="region of interest" description="Disordered" evidence="2">
    <location>
        <begin position="1"/>
        <end position="398"/>
    </location>
</feature>
<dbReference type="InterPro" id="IPR011989">
    <property type="entry name" value="ARM-like"/>
</dbReference>
<feature type="compositionally biased region" description="Basic and acidic residues" evidence="2">
    <location>
        <begin position="21"/>
        <end position="35"/>
    </location>
</feature>
<dbReference type="PANTHER" id="PTHR22100">
    <property type="entry name" value="WINGS APART-LIKE PROTEIN HOMOLOG"/>
    <property type="match status" value="1"/>
</dbReference>
<feature type="compositionally biased region" description="Polar residues" evidence="2">
    <location>
        <begin position="10"/>
        <end position="20"/>
    </location>
</feature>
<evidence type="ECO:0000256" key="2">
    <source>
        <dbReference type="SAM" id="MobiDB-lite"/>
    </source>
</evidence>
<sequence>MRSKLGKSVQVPSKAQSTVLKRQEGKPRDASKKPVYDIFDLPSSGEDILTKSPVTTPKKTSPLTKRLEKKGPVVAKKAEYDMFDVPSTDDDRPPQRQTSLKPRPKQAPISKATDPSKSTNIITSPKQLTESDSSTTAKKRKRYIASSSAGSQGSANQENAYKDTVPVEHQRSAKHLRREASAPRDVKKKIQFADDDFPAPRPDKAAVAVHKPQRTRMRTVPVTAPLSKGQSAPAKLHNMLAVRDSRPVRYPSPVPSLPSSPGDDHAMENTEYSEMLPSTPPRQSDSPRSPMHSGAVTPRQRQAWSKLLGDNTATPGILKLEDLRISSERRGDKIATKLGRSSSDIPHTTHNKRPRLIDSLMKSAPASDDDEEESEEEEVEMKMADAPRSLPNRTEKRTYGRAERTLLAAPQDIDNIMEDMDIDIDTAEASQSSQSAPVLADGPKRTYAKQRSYLDEANLEAELLFSLPMESPAPAAQRRGLNAKPGSGLPNLADEEDDDQPTNTVRSIHELRKGGEILRFRTDIEALLDDIKDTTSYGKARRRSAMLELATKLSDAAIVHRVIELGLDRQLFSRLSSSEDPIFNFTAAAATAFVIKAGVARSVLKNIYNTGAATCFANLLERDTDVTRIAKERKSNLSKLAQKDVIEFRKVVYDSTLWKDDKPDLVSPQLVALRGLDLLVRGLRKAGSKDDLLDDQVVSRLLEIANTHVENLKSDQMQAPDFRALKLCLSITESLSLSSVKVGVWSSKSIKRVASMVPFFMDALGNKDTDTAPEMKVTLDRLAIRLVINLTNNNARACEIFSSTALVLPLCRSIDRFFNILDEDEMDEESRETNLESLYLSLGAMINLAEFSDAARGAVCEKKGTQGDAMLERLVTHFLSGTERSAEADSLEASRSNVAYGYLTVLLGNLCQNTDVKRKVVRQLPNQKIDILVNAVTEFIEYNLRVDQEVRMVEGDEGREIWSGFTERLGKVVQRLIAV</sequence>
<dbReference type="InterPro" id="IPR039874">
    <property type="entry name" value="WAPL"/>
</dbReference>
<dbReference type="EMBL" id="MU004197">
    <property type="protein sequence ID" value="KAF2490230.1"/>
    <property type="molecule type" value="Genomic_DNA"/>
</dbReference>
<evidence type="ECO:0000256" key="1">
    <source>
        <dbReference type="ARBA" id="ARBA00006854"/>
    </source>
</evidence>
<keyword evidence="5" id="KW-1185">Reference proteome</keyword>
<reference evidence="4" key="1">
    <citation type="journal article" date="2020" name="Stud. Mycol.">
        <title>101 Dothideomycetes genomes: a test case for predicting lifestyles and emergence of pathogens.</title>
        <authorList>
            <person name="Haridas S."/>
            <person name="Albert R."/>
            <person name="Binder M."/>
            <person name="Bloem J."/>
            <person name="Labutti K."/>
            <person name="Salamov A."/>
            <person name="Andreopoulos B."/>
            <person name="Baker S."/>
            <person name="Barry K."/>
            <person name="Bills G."/>
            <person name="Bluhm B."/>
            <person name="Cannon C."/>
            <person name="Castanera R."/>
            <person name="Culley D."/>
            <person name="Daum C."/>
            <person name="Ezra D."/>
            <person name="Gonzalez J."/>
            <person name="Henrissat B."/>
            <person name="Kuo A."/>
            <person name="Liang C."/>
            <person name="Lipzen A."/>
            <person name="Lutzoni F."/>
            <person name="Magnuson J."/>
            <person name="Mondo S."/>
            <person name="Nolan M."/>
            <person name="Ohm R."/>
            <person name="Pangilinan J."/>
            <person name="Park H.-J."/>
            <person name="Ramirez L."/>
            <person name="Alfaro M."/>
            <person name="Sun H."/>
            <person name="Tritt A."/>
            <person name="Yoshinaga Y."/>
            <person name="Zwiers L.-H."/>
            <person name="Turgeon B."/>
            <person name="Goodwin S."/>
            <person name="Spatafora J."/>
            <person name="Crous P."/>
            <person name="Grigoriev I."/>
        </authorList>
    </citation>
    <scope>NUCLEOTIDE SEQUENCE</scope>
    <source>
        <strain evidence="4">CBS 269.34</strain>
    </source>
</reference>
<name>A0A6A6QDZ2_9PEZI</name>
<evidence type="ECO:0000313" key="4">
    <source>
        <dbReference type="EMBL" id="KAF2490230.1"/>
    </source>
</evidence>
<dbReference type="Pfam" id="PF07814">
    <property type="entry name" value="WAPL"/>
    <property type="match status" value="1"/>
</dbReference>
<feature type="compositionally biased region" description="Low complexity" evidence="2">
    <location>
        <begin position="50"/>
        <end position="64"/>
    </location>
</feature>
<feature type="region of interest" description="Disordered" evidence="2">
    <location>
        <begin position="474"/>
        <end position="503"/>
    </location>
</feature>
<feature type="compositionally biased region" description="Basic and acidic residues" evidence="2">
    <location>
        <begin position="319"/>
        <end position="335"/>
    </location>
</feature>
<feature type="compositionally biased region" description="Acidic residues" evidence="2">
    <location>
        <begin position="367"/>
        <end position="379"/>
    </location>
</feature>
<feature type="compositionally biased region" description="Polar residues" evidence="2">
    <location>
        <begin position="339"/>
        <end position="348"/>
    </location>
</feature>
<dbReference type="AlphaFoldDB" id="A0A6A6QDZ2"/>
<gene>
    <name evidence="4" type="ORF">BU16DRAFT_470545</name>
</gene>
<evidence type="ECO:0000259" key="3">
    <source>
        <dbReference type="Pfam" id="PF07814"/>
    </source>
</evidence>
<feature type="compositionally biased region" description="Basic and acidic residues" evidence="2">
    <location>
        <begin position="65"/>
        <end position="80"/>
    </location>
</feature>
<dbReference type="PANTHER" id="PTHR22100:SF13">
    <property type="entry name" value="WINGS APART-LIKE PROTEIN HOMOLOG"/>
    <property type="match status" value="1"/>
</dbReference>